<keyword evidence="3" id="KW-1185">Reference proteome</keyword>
<dbReference type="Proteomes" id="UP000299102">
    <property type="component" value="Unassembled WGS sequence"/>
</dbReference>
<comment type="caution">
    <text evidence="2">The sequence shown here is derived from an EMBL/GenBank/DDBJ whole genome shotgun (WGS) entry which is preliminary data.</text>
</comment>
<accession>A0A4C1X9N7</accession>
<dbReference type="AlphaFoldDB" id="A0A4C1X9N7"/>
<protein>
    <submittedName>
        <fullName evidence="2">Uncharacterized protein</fullName>
    </submittedName>
</protein>
<feature type="compositionally biased region" description="Polar residues" evidence="1">
    <location>
        <begin position="42"/>
        <end position="51"/>
    </location>
</feature>
<sequence length="87" mass="9566">KKPKGNLGNSYAAQAPAAAPSGRERPPEFSRSRCASLAPTRAQPTATPSTRILSLRRREMKLICNGTKLKIALRSDRNFGTLQMERN</sequence>
<proteinExistence type="predicted"/>
<dbReference type="EMBL" id="BGZK01000750">
    <property type="protein sequence ID" value="GBP58975.1"/>
    <property type="molecule type" value="Genomic_DNA"/>
</dbReference>
<organism evidence="2 3">
    <name type="scientific">Eumeta variegata</name>
    <name type="common">Bagworm moth</name>
    <name type="synonym">Eumeta japonica</name>
    <dbReference type="NCBI Taxonomy" id="151549"/>
    <lineage>
        <taxon>Eukaryota</taxon>
        <taxon>Metazoa</taxon>
        <taxon>Ecdysozoa</taxon>
        <taxon>Arthropoda</taxon>
        <taxon>Hexapoda</taxon>
        <taxon>Insecta</taxon>
        <taxon>Pterygota</taxon>
        <taxon>Neoptera</taxon>
        <taxon>Endopterygota</taxon>
        <taxon>Lepidoptera</taxon>
        <taxon>Glossata</taxon>
        <taxon>Ditrysia</taxon>
        <taxon>Tineoidea</taxon>
        <taxon>Psychidae</taxon>
        <taxon>Oiketicinae</taxon>
        <taxon>Eumeta</taxon>
    </lineage>
</organism>
<feature type="compositionally biased region" description="Basic and acidic residues" evidence="1">
    <location>
        <begin position="22"/>
        <end position="31"/>
    </location>
</feature>
<evidence type="ECO:0000313" key="3">
    <source>
        <dbReference type="Proteomes" id="UP000299102"/>
    </source>
</evidence>
<evidence type="ECO:0000256" key="1">
    <source>
        <dbReference type="SAM" id="MobiDB-lite"/>
    </source>
</evidence>
<feature type="non-terminal residue" evidence="2">
    <location>
        <position position="1"/>
    </location>
</feature>
<evidence type="ECO:0000313" key="2">
    <source>
        <dbReference type="EMBL" id="GBP58975.1"/>
    </source>
</evidence>
<name>A0A4C1X9N7_EUMVA</name>
<gene>
    <name evidence="2" type="ORF">EVAR_14975_1</name>
</gene>
<feature type="region of interest" description="Disordered" evidence="1">
    <location>
        <begin position="1"/>
        <end position="51"/>
    </location>
</feature>
<reference evidence="2 3" key="1">
    <citation type="journal article" date="2019" name="Commun. Biol.">
        <title>The bagworm genome reveals a unique fibroin gene that provides high tensile strength.</title>
        <authorList>
            <person name="Kono N."/>
            <person name="Nakamura H."/>
            <person name="Ohtoshi R."/>
            <person name="Tomita M."/>
            <person name="Numata K."/>
            <person name="Arakawa K."/>
        </authorList>
    </citation>
    <scope>NUCLEOTIDE SEQUENCE [LARGE SCALE GENOMIC DNA]</scope>
</reference>